<feature type="region of interest" description="Disordered" evidence="1">
    <location>
        <begin position="559"/>
        <end position="578"/>
    </location>
</feature>
<gene>
    <name evidence="2" type="ORF">R3P38DRAFT_2629115</name>
</gene>
<evidence type="ECO:0000256" key="1">
    <source>
        <dbReference type="SAM" id="MobiDB-lite"/>
    </source>
</evidence>
<dbReference type="Proteomes" id="UP001362999">
    <property type="component" value="Unassembled WGS sequence"/>
</dbReference>
<protein>
    <submittedName>
        <fullName evidence="2">Uncharacterized protein</fullName>
    </submittedName>
</protein>
<reference evidence="2 3" key="1">
    <citation type="journal article" date="2024" name="J Genomics">
        <title>Draft genome sequencing and assembly of Favolaschia claudopus CIRM-BRFM 2984 isolated from oak limbs.</title>
        <authorList>
            <person name="Navarro D."/>
            <person name="Drula E."/>
            <person name="Chaduli D."/>
            <person name="Cazenave R."/>
            <person name="Ahrendt S."/>
            <person name="Wang J."/>
            <person name="Lipzen A."/>
            <person name="Daum C."/>
            <person name="Barry K."/>
            <person name="Grigoriev I.V."/>
            <person name="Favel A."/>
            <person name="Rosso M.N."/>
            <person name="Martin F."/>
        </authorList>
    </citation>
    <scope>NUCLEOTIDE SEQUENCE [LARGE SCALE GENOMIC DNA]</scope>
    <source>
        <strain evidence="2 3">CIRM-BRFM 2984</strain>
    </source>
</reference>
<sequence length="982" mass="106118">MLTTKVAGYKGKTVRSWAELPTEAIQYAPRFMGFPPFYSTVSDCRSPRSLATWHLNITAPTRPLPATWDFYTNPEHKHRYIPYPEYLIYVAARDAKAVEALMCVCTRWGVTLEQHPFWTHAIQCFDPYGACAHFAWSATFSSGNATSSFVATTPFHHFRAILHTSCLPCRINFPQSNTGLGSARWTVNTLRLGMVNVCGEHFSSAGGDVNTIDVNSRRGSRHCSVCLVDGDLAKRARDDAVRVARDELKRAEWAVAQAVVVGCGYEGWQAVGDAAAAGSGPAFAGSGSVGADLVSSPRGATNERQAQAAHFLQQARAVVDQAYLRLQHVEQDAYGRDTTGGRGRLAGDTGLAENEDDCAFPGAKATCRSCRAEWLWRCAVLDAGLAREGHGVEMVSGGLPITAGALFVDVDVADFCGGERRKDDDGAGAQLTESLGMRVDMPGYFSPQEDMKVLVSAYVECGEGTIERVLGAAKERGWLRANTRWGDLRKQALASRKLGDADASAFDDTAHTKNERSAGFREGALTSRMARSSVDAIRDVPYANDAAACTAYASTTIPDECYDEDSSESDDDPLGNEEDESLDMAVKEMALTDWARTRVLDGAWAAPADVHHRMKDGVRLADADPYVPAVHPVHWSVCSDPSAPCCAPSAATEGSVQAIGTVGWIDAASQCHPGPPTQPPPTQCLAEKANNAFVKQMRSILLPVFSNVVRRLVIDYAIDPVEVQASLLTGAANSSNPPQHITQVQGRKPLPPAICAARMTIAEVVQQLREEVGLWFDGPQLLREIPHVPQSIDHLSQNSKEVLIIIWREACTPLYQCRCSICERATLVQAALQGETSDATKIIDKAQAKGNTPRHCIMPMHAEDDNETGAVSLVAKEIRAGKWASGAGGYGQDDSFSLDGAEDETIRDEKPFLFHPTPATWAAPPHIFPKLSEADEGCAEVHHPSSAKTSRKRACNLQGDPVDAMDAASVGSALKRSRVDLI</sequence>
<proteinExistence type="predicted"/>
<feature type="compositionally biased region" description="Acidic residues" evidence="1">
    <location>
        <begin position="560"/>
        <end position="578"/>
    </location>
</feature>
<accession>A0AAW0BA29</accession>
<evidence type="ECO:0000313" key="3">
    <source>
        <dbReference type="Proteomes" id="UP001362999"/>
    </source>
</evidence>
<dbReference type="EMBL" id="JAWWNJ010000038">
    <property type="protein sequence ID" value="KAK7021639.1"/>
    <property type="molecule type" value="Genomic_DNA"/>
</dbReference>
<keyword evidence="3" id="KW-1185">Reference proteome</keyword>
<organism evidence="2 3">
    <name type="scientific">Favolaschia claudopus</name>
    <dbReference type="NCBI Taxonomy" id="2862362"/>
    <lineage>
        <taxon>Eukaryota</taxon>
        <taxon>Fungi</taxon>
        <taxon>Dikarya</taxon>
        <taxon>Basidiomycota</taxon>
        <taxon>Agaricomycotina</taxon>
        <taxon>Agaricomycetes</taxon>
        <taxon>Agaricomycetidae</taxon>
        <taxon>Agaricales</taxon>
        <taxon>Marasmiineae</taxon>
        <taxon>Mycenaceae</taxon>
        <taxon>Favolaschia</taxon>
    </lineage>
</organism>
<evidence type="ECO:0000313" key="2">
    <source>
        <dbReference type="EMBL" id="KAK7021639.1"/>
    </source>
</evidence>
<comment type="caution">
    <text evidence="2">The sequence shown here is derived from an EMBL/GenBank/DDBJ whole genome shotgun (WGS) entry which is preliminary data.</text>
</comment>
<name>A0AAW0BA29_9AGAR</name>
<dbReference type="AlphaFoldDB" id="A0AAW0BA29"/>